<evidence type="ECO:0000256" key="7">
    <source>
        <dbReference type="ARBA" id="ARBA00031737"/>
    </source>
</evidence>
<evidence type="ECO:0000256" key="5">
    <source>
        <dbReference type="ARBA" id="ARBA00023054"/>
    </source>
</evidence>
<dbReference type="GO" id="GO:0051301">
    <property type="term" value="P:cell division"/>
    <property type="evidence" value="ECO:0007669"/>
    <property type="project" value="UniProtKB-KW"/>
</dbReference>
<evidence type="ECO:0000256" key="8">
    <source>
        <dbReference type="SAM" id="Coils"/>
    </source>
</evidence>
<keyword evidence="6" id="KW-0131">Cell cycle</keyword>
<evidence type="ECO:0000256" key="4">
    <source>
        <dbReference type="ARBA" id="ARBA00022618"/>
    </source>
</evidence>
<keyword evidence="4" id="KW-0132">Cell division</keyword>
<keyword evidence="3" id="KW-0963">Cytoplasm</keyword>
<dbReference type="PANTHER" id="PTHR35794:SF1">
    <property type="entry name" value="CELL CYCLE PROTEIN GPSB"/>
    <property type="match status" value="1"/>
</dbReference>
<comment type="subcellular location">
    <subcellularLocation>
        <location evidence="1">Cytoplasm</location>
    </subcellularLocation>
</comment>
<dbReference type="OrthoDB" id="5198800at2"/>
<name>A0A0D8HPK9_9ACTN</name>
<evidence type="ECO:0000256" key="3">
    <source>
        <dbReference type="ARBA" id="ARBA00022490"/>
    </source>
</evidence>
<accession>A0A0D8HPK9</accession>
<evidence type="ECO:0000313" key="11">
    <source>
        <dbReference type="Proteomes" id="UP000032360"/>
    </source>
</evidence>
<dbReference type="RefSeq" id="WP_052603937.1">
    <property type="nucleotide sequence ID" value="NZ_JXYS01000001.1"/>
</dbReference>
<evidence type="ECO:0000313" key="10">
    <source>
        <dbReference type="EMBL" id="KJF19061.1"/>
    </source>
</evidence>
<organism evidence="10 11">
    <name type="scientific">Acidithrix ferrooxidans</name>
    <dbReference type="NCBI Taxonomy" id="1280514"/>
    <lineage>
        <taxon>Bacteria</taxon>
        <taxon>Bacillati</taxon>
        <taxon>Actinomycetota</taxon>
        <taxon>Acidimicrobiia</taxon>
        <taxon>Acidimicrobiales</taxon>
        <taxon>Acidimicrobiaceae</taxon>
        <taxon>Acidithrix</taxon>
    </lineage>
</organism>
<reference evidence="10 11" key="1">
    <citation type="submission" date="2015-01" db="EMBL/GenBank/DDBJ databases">
        <title>Draft genome of the acidophilic iron oxidizer Acidithrix ferrooxidans strain Py-F3.</title>
        <authorList>
            <person name="Poehlein A."/>
            <person name="Eisen S."/>
            <person name="Schloemann M."/>
            <person name="Johnson B.D."/>
            <person name="Daniel R."/>
            <person name="Muehling M."/>
        </authorList>
    </citation>
    <scope>NUCLEOTIDE SEQUENCE [LARGE SCALE GENOMIC DNA]</scope>
    <source>
        <strain evidence="10 11">Py-F3</strain>
    </source>
</reference>
<dbReference type="EMBL" id="JXYS01000001">
    <property type="protein sequence ID" value="KJF19061.1"/>
    <property type="molecule type" value="Genomic_DNA"/>
</dbReference>
<protein>
    <recommendedName>
        <fullName evidence="2">Cell wall synthesis protein Wag31</fullName>
    </recommendedName>
    <alternativeName>
        <fullName evidence="7">Antigen 84</fullName>
    </alternativeName>
</protein>
<dbReference type="AlphaFoldDB" id="A0A0D8HPK9"/>
<dbReference type="Gene3D" id="6.10.250.660">
    <property type="match status" value="1"/>
</dbReference>
<comment type="caution">
    <text evidence="10">The sequence shown here is derived from an EMBL/GenBank/DDBJ whole genome shotgun (WGS) entry which is preliminary data.</text>
</comment>
<evidence type="ECO:0000256" key="9">
    <source>
        <dbReference type="SAM" id="MobiDB-lite"/>
    </source>
</evidence>
<dbReference type="Proteomes" id="UP000032360">
    <property type="component" value="Unassembled WGS sequence"/>
</dbReference>
<dbReference type="PANTHER" id="PTHR35794">
    <property type="entry name" value="CELL DIVISION PROTEIN DIVIVA"/>
    <property type="match status" value="1"/>
</dbReference>
<feature type="region of interest" description="Disordered" evidence="9">
    <location>
        <begin position="201"/>
        <end position="224"/>
    </location>
</feature>
<dbReference type="InterPro" id="IPR007793">
    <property type="entry name" value="DivIVA_fam"/>
</dbReference>
<dbReference type="STRING" id="1280514.AXFE_00980"/>
<evidence type="ECO:0000256" key="6">
    <source>
        <dbReference type="ARBA" id="ARBA00023306"/>
    </source>
</evidence>
<dbReference type="Pfam" id="PF05103">
    <property type="entry name" value="DivIVA"/>
    <property type="match status" value="1"/>
</dbReference>
<dbReference type="NCBIfam" id="TIGR03544">
    <property type="entry name" value="DivI1A_domain"/>
    <property type="match status" value="1"/>
</dbReference>
<keyword evidence="11" id="KW-1185">Reference proteome</keyword>
<evidence type="ECO:0000256" key="2">
    <source>
        <dbReference type="ARBA" id="ARBA00018787"/>
    </source>
</evidence>
<dbReference type="InterPro" id="IPR019933">
    <property type="entry name" value="DivIVA_domain"/>
</dbReference>
<proteinExistence type="predicted"/>
<dbReference type="GO" id="GO:0005737">
    <property type="term" value="C:cytoplasm"/>
    <property type="evidence" value="ECO:0007669"/>
    <property type="project" value="UniProtKB-SubCell"/>
</dbReference>
<keyword evidence="5 8" id="KW-0175">Coiled coil</keyword>
<gene>
    <name evidence="10" type="primary">gpsB</name>
    <name evidence="10" type="ORF">AXFE_00980</name>
</gene>
<feature type="coiled-coil region" evidence="8">
    <location>
        <begin position="36"/>
        <end position="70"/>
    </location>
</feature>
<evidence type="ECO:0000256" key="1">
    <source>
        <dbReference type="ARBA" id="ARBA00004496"/>
    </source>
</evidence>
<sequence length="224" mass="25054">MDFDAKAIREAQFREKMRGYNPDDVDAFLEQVAAGAESREKEIRDLTSKLLRSEQEVERLKVRLAQAEATQGGGSFQVEPIPAQVPPASSIPAGDRILSIFLHAEQSADEIIEKAKFTAEDTLFRARQESDMMRTKVAQEVAEMRDAELTRLEMDVSDHKRRRDELKSDIKRLGAVASEARSTVRLALHSALDAVENSFADLYSEEGENPQLPESTESPSEFNG</sequence>
<feature type="compositionally biased region" description="Polar residues" evidence="9">
    <location>
        <begin position="212"/>
        <end position="224"/>
    </location>
</feature>